<feature type="domain" description="A-factor biosynthesis hotdog" evidence="2">
    <location>
        <begin position="36"/>
        <end position="170"/>
    </location>
</feature>
<dbReference type="NCBIfam" id="NF041195">
    <property type="entry name" value="ScbA_BarX_GamBu"/>
    <property type="match status" value="1"/>
</dbReference>
<sequence>MSIITAPPKYLPSDQAVPLSSGSRISFSHRLPAASVHKTSAAEVLLTDAVRTGDGRFTVGAAWLRDHFLHHSGDGRSPDPLLLAETVRQTLIHLSHRFHGVPQGHPFVLDRLDLELPDGAAPLRPGAPAHVTLDVTCTRTVNTPRRTGLALEAAASVDGVPLGRAGIRWEVLDPAFYQVVRHREARPRTAAGAPRRPEAPLGPLRRLAPGEVGYPGDEHVLLARDSSDAPGTFWLDPDPGHPVLFDHPSDHVAGMVLLEAFRQAGRALGAALHPAGLSASFTAFAEPDLPVAVTVTPGPDGAARTGGPGRMRTAEVTAAQRGVVLATARLAYPTDRQEAP</sequence>
<feature type="region of interest" description="Disordered" evidence="1">
    <location>
        <begin position="186"/>
        <end position="209"/>
    </location>
</feature>
<evidence type="ECO:0000313" key="6">
    <source>
        <dbReference type="Proteomes" id="UP000610124"/>
    </source>
</evidence>
<accession>A0A8H9I0P8</accession>
<dbReference type="InterPro" id="IPR047757">
    <property type="entry name" value="AfsA-like"/>
</dbReference>
<keyword evidence="5" id="KW-1185">Reference proteome</keyword>
<evidence type="ECO:0000313" key="4">
    <source>
        <dbReference type="EMBL" id="OEV35823.1"/>
    </source>
</evidence>
<accession>A0A1E7N5U3</accession>
<evidence type="ECO:0000313" key="5">
    <source>
        <dbReference type="Proteomes" id="UP000037395"/>
    </source>
</evidence>
<name>A0A1E7N5U3_KITAU</name>
<proteinExistence type="predicted"/>
<gene>
    <name evidence="3" type="primary">mmfL</name>
    <name evidence="3" type="ORF">GCM10010502_69990</name>
    <name evidence="4" type="ORF">HS99_0008115</name>
</gene>
<dbReference type="Pfam" id="PF03756">
    <property type="entry name" value="AfsA"/>
    <property type="match status" value="2"/>
</dbReference>
<dbReference type="EMBL" id="JPRF03000032">
    <property type="protein sequence ID" value="OEV35823.1"/>
    <property type="molecule type" value="Genomic_DNA"/>
</dbReference>
<dbReference type="EMBL" id="BMUB01000035">
    <property type="protein sequence ID" value="GGV05132.1"/>
    <property type="molecule type" value="Genomic_DNA"/>
</dbReference>
<feature type="domain" description="A-factor biosynthesis hotdog" evidence="2">
    <location>
        <begin position="216"/>
        <end position="330"/>
    </location>
</feature>
<evidence type="ECO:0000259" key="2">
    <source>
        <dbReference type="Pfam" id="PF03756"/>
    </source>
</evidence>
<dbReference type="RefSeq" id="WP_050366878.1">
    <property type="nucleotide sequence ID" value="NZ_BMUB01000035.1"/>
</dbReference>
<dbReference type="GO" id="GO:0016740">
    <property type="term" value="F:transferase activity"/>
    <property type="evidence" value="ECO:0007669"/>
    <property type="project" value="InterPro"/>
</dbReference>
<dbReference type="Proteomes" id="UP000037395">
    <property type="component" value="Unassembled WGS sequence"/>
</dbReference>
<dbReference type="Proteomes" id="UP000610124">
    <property type="component" value="Unassembled WGS sequence"/>
</dbReference>
<feature type="compositionally biased region" description="Low complexity" evidence="1">
    <location>
        <begin position="188"/>
        <end position="209"/>
    </location>
</feature>
<reference evidence="5" key="4">
    <citation type="submission" date="2016-08" db="EMBL/GenBank/DDBJ databases">
        <title>Sequencing, assembly and comparative genomics of S. aureofaciens ATCC 10762.</title>
        <authorList>
            <person name="Gradnigo J.S."/>
            <person name="Johnson N."/>
            <person name="Somerville G.A."/>
        </authorList>
    </citation>
    <scope>NUCLEOTIDE SEQUENCE [LARGE SCALE GENOMIC DNA]</scope>
    <source>
        <strain evidence="5">ATCC 10762 / DSM 40127 / CCM 3239 / JCM 4008 / LMG 5968 / NBRC 12843 / NCIMB 8234 / A-377</strain>
    </source>
</reference>
<organism evidence="4 5">
    <name type="scientific">Kitasatospora aureofaciens</name>
    <name type="common">Streptomyces aureofaciens</name>
    <dbReference type="NCBI Taxonomy" id="1894"/>
    <lineage>
        <taxon>Bacteria</taxon>
        <taxon>Bacillati</taxon>
        <taxon>Actinomycetota</taxon>
        <taxon>Actinomycetes</taxon>
        <taxon>Kitasatosporales</taxon>
        <taxon>Streptomycetaceae</taxon>
        <taxon>Kitasatospora</taxon>
    </lineage>
</organism>
<reference evidence="4 5" key="2">
    <citation type="submission" date="2014-07" db="EMBL/GenBank/DDBJ databases">
        <authorList>
            <person name="Zhang J.E."/>
            <person name="Yang H."/>
            <person name="Guo J."/>
            <person name="Deng Z."/>
            <person name="Luo H."/>
            <person name="Luo M."/>
            <person name="Zhao B."/>
        </authorList>
    </citation>
    <scope>NUCLEOTIDE SEQUENCE [LARGE SCALE GENOMIC DNA]</scope>
    <source>
        <strain evidence="4">ATCC 10762</strain>
        <strain evidence="5">ATCC 10762 / DSM 40127 / CCM 3239 / JCM 4008 / LMG 5968 / NBRC 12843 / NCIMB 8234 / A-377</strain>
    </source>
</reference>
<reference evidence="4" key="3">
    <citation type="submission" date="2016-08" db="EMBL/GenBank/DDBJ databases">
        <title>Sequencing, Assembly and Comparative Genomics of S. aureofaciens ATCC 10762.</title>
        <authorList>
            <person name="Gradnigo J.S."/>
            <person name="Johnson N."/>
            <person name="Somerville G.A."/>
        </authorList>
    </citation>
    <scope>NUCLEOTIDE SEQUENCE [LARGE SCALE GENOMIC DNA]</scope>
    <source>
        <strain evidence="4">ATCC 10762</strain>
    </source>
</reference>
<dbReference type="GeneID" id="97489872"/>
<dbReference type="AlphaFoldDB" id="A0A1E7N5U3"/>
<protein>
    <submittedName>
        <fullName evidence="3">Lactone biosynthesis protein</fullName>
    </submittedName>
</protein>
<evidence type="ECO:0000256" key="1">
    <source>
        <dbReference type="SAM" id="MobiDB-lite"/>
    </source>
</evidence>
<evidence type="ECO:0000313" key="3">
    <source>
        <dbReference type="EMBL" id="GGV05132.1"/>
    </source>
</evidence>
<reference evidence="3 6" key="1">
    <citation type="journal article" date="2014" name="Int. J. Syst. Evol. Microbiol.">
        <title>Complete genome sequence of Corynebacterium casei LMG S-19264T (=DSM 44701T), isolated from a smear-ripened cheese.</title>
        <authorList>
            <consortium name="US DOE Joint Genome Institute (JGI-PGF)"/>
            <person name="Walter F."/>
            <person name="Albersmeier A."/>
            <person name="Kalinowski J."/>
            <person name="Ruckert C."/>
        </authorList>
    </citation>
    <scope>NUCLEOTIDE SEQUENCE [LARGE SCALE GENOMIC DNA]</scope>
    <source>
        <strain evidence="3 6">JCM 4434</strain>
    </source>
</reference>
<dbReference type="InterPro" id="IPR005509">
    <property type="entry name" value="AfsA_hotdog_dom"/>
</dbReference>
<comment type="caution">
    <text evidence="4">The sequence shown here is derived from an EMBL/GenBank/DDBJ whole genome shotgun (WGS) entry which is preliminary data.</text>
</comment>
<reference evidence="3" key="5">
    <citation type="submission" date="2020-09" db="EMBL/GenBank/DDBJ databases">
        <authorList>
            <person name="Sun Q."/>
            <person name="Ohkuma M."/>
        </authorList>
    </citation>
    <scope>NUCLEOTIDE SEQUENCE</scope>
    <source>
        <strain evidence="3">JCM 4434</strain>
    </source>
</reference>